<keyword evidence="5 6" id="KW-0472">Membrane</keyword>
<dbReference type="SMART" id="SM00244">
    <property type="entry name" value="PHB"/>
    <property type="match status" value="1"/>
</dbReference>
<evidence type="ECO:0000259" key="7">
    <source>
        <dbReference type="SMART" id="SM00244"/>
    </source>
</evidence>
<sequence>MSNSNPRGPDWSDLERLQPYVAWLIPGILLLALLFTSVYTVQAESQGVVLRFGRYVKTVDPGLRFKFPFGIDEVSFVRVKRQLKQEYGFGTPGATDASQYSDEQKEERTMVTGDLNIATVEWVIQYRVRDPKLFLFEVRNPGQTLRDISESVMRTVVGDRTVDEVITIGRQEIEVEALLHLQELVDKYELGLSIDQVQLKNVNPPMPVQPSFNEVNQAQQEREQMINVANGEYNKEVPRARGEANQKTQAAEGYALKRVNEAQGDVSRFNAVFAEYAKAPEVTKQRIYIETMRQVVPTLGQKIILDDQANQILPLLNLAPQAARRSK</sequence>
<name>A0A518I2A5_9BACT</name>
<dbReference type="NCBIfam" id="TIGR01933">
    <property type="entry name" value="hflK"/>
    <property type="match status" value="1"/>
</dbReference>
<evidence type="ECO:0000256" key="3">
    <source>
        <dbReference type="ARBA" id="ARBA00022692"/>
    </source>
</evidence>
<organism evidence="8 9">
    <name type="scientific">Stieleria neptunia</name>
    <dbReference type="NCBI Taxonomy" id="2527979"/>
    <lineage>
        <taxon>Bacteria</taxon>
        <taxon>Pseudomonadati</taxon>
        <taxon>Planctomycetota</taxon>
        <taxon>Planctomycetia</taxon>
        <taxon>Pirellulales</taxon>
        <taxon>Pirellulaceae</taxon>
        <taxon>Stieleria</taxon>
    </lineage>
</organism>
<dbReference type="EMBL" id="CP037423">
    <property type="protein sequence ID" value="QDV47218.1"/>
    <property type="molecule type" value="Genomic_DNA"/>
</dbReference>
<gene>
    <name evidence="8" type="primary">hflK_2</name>
    <name evidence="8" type="ORF">Enr13x_71270</name>
</gene>
<comment type="subcellular location">
    <subcellularLocation>
        <location evidence="1">Membrane</location>
        <topology evidence="1">Single-pass membrane protein</topology>
    </subcellularLocation>
</comment>
<reference evidence="8 9" key="1">
    <citation type="submission" date="2019-03" db="EMBL/GenBank/DDBJ databases">
        <title>Deep-cultivation of Planctomycetes and their phenomic and genomic characterization uncovers novel biology.</title>
        <authorList>
            <person name="Wiegand S."/>
            <person name="Jogler M."/>
            <person name="Boedeker C."/>
            <person name="Pinto D."/>
            <person name="Vollmers J."/>
            <person name="Rivas-Marin E."/>
            <person name="Kohn T."/>
            <person name="Peeters S.H."/>
            <person name="Heuer A."/>
            <person name="Rast P."/>
            <person name="Oberbeckmann S."/>
            <person name="Bunk B."/>
            <person name="Jeske O."/>
            <person name="Meyerdierks A."/>
            <person name="Storesund J.E."/>
            <person name="Kallscheuer N."/>
            <person name="Luecker S."/>
            <person name="Lage O.M."/>
            <person name="Pohl T."/>
            <person name="Merkel B.J."/>
            <person name="Hornburger P."/>
            <person name="Mueller R.-W."/>
            <person name="Bruemmer F."/>
            <person name="Labrenz M."/>
            <person name="Spormann A.M."/>
            <person name="Op den Camp H."/>
            <person name="Overmann J."/>
            <person name="Amann R."/>
            <person name="Jetten M.S.M."/>
            <person name="Mascher T."/>
            <person name="Medema M.H."/>
            <person name="Devos D.P."/>
            <person name="Kaster A.-K."/>
            <person name="Ovreas L."/>
            <person name="Rohde M."/>
            <person name="Galperin M.Y."/>
            <person name="Jogler C."/>
        </authorList>
    </citation>
    <scope>NUCLEOTIDE SEQUENCE [LARGE SCALE GENOMIC DNA]</scope>
    <source>
        <strain evidence="8 9">Enr13</strain>
    </source>
</reference>
<dbReference type="GO" id="GO:0016020">
    <property type="term" value="C:membrane"/>
    <property type="evidence" value="ECO:0007669"/>
    <property type="project" value="UniProtKB-SubCell"/>
</dbReference>
<accession>A0A518I2A5</accession>
<dbReference type="SUPFAM" id="SSF117892">
    <property type="entry name" value="Band 7/SPFH domain"/>
    <property type="match status" value="1"/>
</dbReference>
<comment type="function">
    <text evidence="6">HflC and HflK could encode or regulate a protease.</text>
</comment>
<dbReference type="Gene3D" id="3.30.479.30">
    <property type="entry name" value="Band 7 domain"/>
    <property type="match status" value="1"/>
</dbReference>
<dbReference type="InterPro" id="IPR001107">
    <property type="entry name" value="Band_7"/>
</dbReference>
<dbReference type="CDD" id="cd03404">
    <property type="entry name" value="SPFH_HflK"/>
    <property type="match status" value="1"/>
</dbReference>
<evidence type="ECO:0000256" key="6">
    <source>
        <dbReference type="RuleBase" id="RU364113"/>
    </source>
</evidence>
<dbReference type="GO" id="GO:0006508">
    <property type="term" value="P:proteolysis"/>
    <property type="evidence" value="ECO:0007669"/>
    <property type="project" value="UniProtKB-KW"/>
</dbReference>
<protein>
    <recommendedName>
        <fullName evidence="6">Protein HflK</fullName>
    </recommendedName>
</protein>
<dbReference type="PANTHER" id="PTHR43327:SF2">
    <property type="entry name" value="MODULATOR OF FTSH PROTEASE HFLK"/>
    <property type="match status" value="1"/>
</dbReference>
<dbReference type="AlphaFoldDB" id="A0A518I2A5"/>
<dbReference type="PANTHER" id="PTHR43327">
    <property type="entry name" value="STOMATIN-LIKE PROTEIN 2, MITOCHONDRIAL"/>
    <property type="match status" value="1"/>
</dbReference>
<evidence type="ECO:0000313" key="9">
    <source>
        <dbReference type="Proteomes" id="UP000319004"/>
    </source>
</evidence>
<feature type="domain" description="Band 7" evidence="7">
    <location>
        <begin position="36"/>
        <end position="216"/>
    </location>
</feature>
<dbReference type="OrthoDB" id="9779595at2"/>
<evidence type="ECO:0000256" key="1">
    <source>
        <dbReference type="ARBA" id="ARBA00004167"/>
    </source>
</evidence>
<dbReference type="Proteomes" id="UP000319004">
    <property type="component" value="Chromosome"/>
</dbReference>
<dbReference type="RefSeq" id="WP_145391331.1">
    <property type="nucleotide sequence ID" value="NZ_CP037423.1"/>
</dbReference>
<feature type="transmembrane region" description="Helical" evidence="6">
    <location>
        <begin position="20"/>
        <end position="41"/>
    </location>
</feature>
<keyword evidence="3 6" id="KW-0812">Transmembrane</keyword>
<proteinExistence type="inferred from homology"/>
<dbReference type="Pfam" id="PF01145">
    <property type="entry name" value="Band_7"/>
    <property type="match status" value="1"/>
</dbReference>
<evidence type="ECO:0000256" key="2">
    <source>
        <dbReference type="ARBA" id="ARBA00006971"/>
    </source>
</evidence>
<evidence type="ECO:0000256" key="5">
    <source>
        <dbReference type="ARBA" id="ARBA00023136"/>
    </source>
</evidence>
<keyword evidence="9" id="KW-1185">Reference proteome</keyword>
<dbReference type="InterPro" id="IPR050710">
    <property type="entry name" value="Band7/mec-2_domain"/>
</dbReference>
<evidence type="ECO:0000256" key="4">
    <source>
        <dbReference type="ARBA" id="ARBA00022989"/>
    </source>
</evidence>
<dbReference type="KEGG" id="snep:Enr13x_71270"/>
<dbReference type="InterPro" id="IPR010201">
    <property type="entry name" value="HflK"/>
</dbReference>
<dbReference type="InterPro" id="IPR036013">
    <property type="entry name" value="Band_7/SPFH_dom_sf"/>
</dbReference>
<comment type="similarity">
    <text evidence="2 6">Belongs to the band 7/mec-2 family. HflK subfamily.</text>
</comment>
<keyword evidence="8" id="KW-0645">Protease</keyword>
<keyword evidence="4 6" id="KW-1133">Transmembrane helix</keyword>
<evidence type="ECO:0000313" key="8">
    <source>
        <dbReference type="EMBL" id="QDV47218.1"/>
    </source>
</evidence>
<comment type="subunit">
    <text evidence="6">HflC and HflK may interact to form a multimeric complex.</text>
</comment>
<dbReference type="GO" id="GO:0008233">
    <property type="term" value="F:peptidase activity"/>
    <property type="evidence" value="ECO:0007669"/>
    <property type="project" value="UniProtKB-KW"/>
</dbReference>
<keyword evidence="8" id="KW-0378">Hydrolase</keyword>